<dbReference type="InterPro" id="IPR011010">
    <property type="entry name" value="DNA_brk_join_enz"/>
</dbReference>
<reference evidence="2 3" key="1">
    <citation type="submission" date="2018-05" db="EMBL/GenBank/DDBJ databases">
        <title>Micromonospora from Atacama Desert.</title>
        <authorList>
            <person name="Carro L."/>
            <person name="Goodfellow M."/>
            <person name="Klenk H.-P."/>
        </authorList>
    </citation>
    <scope>NUCLEOTIDE SEQUENCE [LARGE SCALE GENOMIC DNA]</scope>
    <source>
        <strain evidence="2 3">LB39</strain>
    </source>
</reference>
<keyword evidence="1" id="KW-0233">DNA recombination</keyword>
<dbReference type="GO" id="GO:0003677">
    <property type="term" value="F:DNA binding"/>
    <property type="evidence" value="ECO:0007669"/>
    <property type="project" value="InterPro"/>
</dbReference>
<dbReference type="SUPFAM" id="SSF56349">
    <property type="entry name" value="DNA breaking-rejoining enzymes"/>
    <property type="match status" value="1"/>
</dbReference>
<comment type="caution">
    <text evidence="2">The sequence shown here is derived from an EMBL/GenBank/DDBJ whole genome shotgun (WGS) entry which is preliminary data.</text>
</comment>
<dbReference type="Proteomes" id="UP000282312">
    <property type="component" value="Unassembled WGS sequence"/>
</dbReference>
<name>A0A3N9X8N7_9ACTN</name>
<proteinExistence type="predicted"/>
<dbReference type="AlphaFoldDB" id="A0A3N9X8N7"/>
<evidence type="ECO:0000313" key="2">
    <source>
        <dbReference type="EMBL" id="RQX09411.1"/>
    </source>
</evidence>
<evidence type="ECO:0000256" key="1">
    <source>
        <dbReference type="ARBA" id="ARBA00023172"/>
    </source>
</evidence>
<accession>A0A3N9X8N7</accession>
<dbReference type="GO" id="GO:0015074">
    <property type="term" value="P:DNA integration"/>
    <property type="evidence" value="ECO:0007669"/>
    <property type="project" value="InterPro"/>
</dbReference>
<dbReference type="GO" id="GO:0006310">
    <property type="term" value="P:DNA recombination"/>
    <property type="evidence" value="ECO:0007669"/>
    <property type="project" value="UniProtKB-KW"/>
</dbReference>
<keyword evidence="3" id="KW-1185">Reference proteome</keyword>
<sequence length="583" mass="64992">MKGKPRPCTVCGVRPPAMREIPYCFGCWPGGPVTAPPCYKCGSEVDYFTSGLCARCHPHAPGQLSPAWKLPGPLAQRRVLIDSCPDCHAWGVTRTYGWMCVACRSFRETHRHVAACGTCGQHVALYDDGSCRLCHRQRSLVAHNTARRTGDVSLAEANRYGQQLFFAGMWHQPGTGKRPYQKKTTPADMRLLTPVTYRQLTLLEVPRDLSAGQRRGFPPPPHAGREAALMAFVADHAARHGWRPSKVERIRRAIRIMLGIQDTPGAPIRRSDVALLSRIKHSAAVVADVLDDAGLLDDDRQPAILAWFTISTAGLPALMRDELTEWLQVMRHGSTSPPRRKPRADSTISTHLRWALPTLQQWATTHDSLREIGIDDVTTALPADPLARYTTLQGLRSIFRILKARKLVFVNPTARVRAPQPTPPAPARVNLDALRADLNSEQPATAALAALLAFHAIRVAQLCHLQLTDLRDGHLHIDGQVIPLAAAVRQRLRAYLDHRQQAWPRSVNPHLFIHARSAITTRPVTSWWIRHQLGIAGQQIRLDRILDEAHATSGDIRQLMDLFGLSVHTAHRYAVTVNMMRHR</sequence>
<dbReference type="OrthoDB" id="3216692at2"/>
<dbReference type="EMBL" id="QGSZ01000066">
    <property type="protein sequence ID" value="RQX09411.1"/>
    <property type="molecule type" value="Genomic_DNA"/>
</dbReference>
<protein>
    <recommendedName>
        <fullName evidence="4">Integrase</fullName>
    </recommendedName>
</protein>
<dbReference type="InterPro" id="IPR013762">
    <property type="entry name" value="Integrase-like_cat_sf"/>
</dbReference>
<evidence type="ECO:0008006" key="4">
    <source>
        <dbReference type="Google" id="ProtNLM"/>
    </source>
</evidence>
<organism evidence="2 3">
    <name type="scientific">Micromonospora inaquosa</name>
    <dbReference type="NCBI Taxonomy" id="2203716"/>
    <lineage>
        <taxon>Bacteria</taxon>
        <taxon>Bacillati</taxon>
        <taxon>Actinomycetota</taxon>
        <taxon>Actinomycetes</taxon>
        <taxon>Micromonosporales</taxon>
        <taxon>Micromonosporaceae</taxon>
        <taxon>Micromonospora</taxon>
    </lineage>
</organism>
<gene>
    <name evidence="2" type="ORF">DLJ59_00980</name>
</gene>
<dbReference type="Gene3D" id="1.10.443.10">
    <property type="entry name" value="Intergrase catalytic core"/>
    <property type="match status" value="1"/>
</dbReference>
<evidence type="ECO:0000313" key="3">
    <source>
        <dbReference type="Proteomes" id="UP000282312"/>
    </source>
</evidence>